<protein>
    <recommendedName>
        <fullName evidence="2">Halobacterial output domain-containing protein</fullName>
    </recommendedName>
</protein>
<dbReference type="AlphaFoldDB" id="A0A5P9P6D7"/>
<evidence type="ECO:0000313" key="3">
    <source>
        <dbReference type="EMBL" id="QFU83735.1"/>
    </source>
</evidence>
<dbReference type="Pfam" id="PF18545">
    <property type="entry name" value="HalOD1"/>
    <property type="match status" value="1"/>
</dbReference>
<dbReference type="Proteomes" id="UP000326170">
    <property type="component" value="Chromosome"/>
</dbReference>
<evidence type="ECO:0000313" key="4">
    <source>
        <dbReference type="Proteomes" id="UP000326170"/>
    </source>
</evidence>
<dbReference type="KEGG" id="nas:GCU68_14920"/>
<reference evidence="3 4" key="1">
    <citation type="journal article" date="2007" name="Int. J. Syst. Evol. Microbiol.">
        <title>Natronorubrum sulfidifaciens sp. nov., an extremely haloalkaliphilic archaeon isolated from Aiding salt lake in Xin-Jiang, China.</title>
        <authorList>
            <person name="Cui H.L."/>
            <person name="Tohty D."/>
            <person name="Liu H.C."/>
            <person name="Liu S.J."/>
            <person name="Oren A."/>
            <person name="Zhou P.J."/>
        </authorList>
    </citation>
    <scope>NUCLEOTIDE SEQUENCE [LARGE SCALE GENOMIC DNA]</scope>
    <source>
        <strain evidence="3 4">7-3</strain>
    </source>
</reference>
<gene>
    <name evidence="3" type="ORF">GCU68_14920</name>
</gene>
<feature type="region of interest" description="Disordered" evidence="1">
    <location>
        <begin position="82"/>
        <end position="114"/>
    </location>
</feature>
<dbReference type="RefSeq" id="WP_152942903.1">
    <property type="nucleotide sequence ID" value="NZ_CP045488.1"/>
</dbReference>
<feature type="compositionally biased region" description="Acidic residues" evidence="1">
    <location>
        <begin position="103"/>
        <end position="114"/>
    </location>
</feature>
<dbReference type="InterPro" id="IPR040624">
    <property type="entry name" value="HalOD1"/>
</dbReference>
<proteinExistence type="predicted"/>
<feature type="domain" description="Halobacterial output" evidence="2">
    <location>
        <begin position="14"/>
        <end position="87"/>
    </location>
</feature>
<evidence type="ECO:0000259" key="2">
    <source>
        <dbReference type="Pfam" id="PF18545"/>
    </source>
</evidence>
<accession>A0A5P9P6D7</accession>
<dbReference type="EMBL" id="CP045488">
    <property type="protein sequence ID" value="QFU83735.1"/>
    <property type="molecule type" value="Genomic_DNA"/>
</dbReference>
<evidence type="ECO:0000256" key="1">
    <source>
        <dbReference type="SAM" id="MobiDB-lite"/>
    </source>
</evidence>
<organism evidence="3 4">
    <name type="scientific">Natronorubrum aibiense</name>
    <dbReference type="NCBI Taxonomy" id="348826"/>
    <lineage>
        <taxon>Archaea</taxon>
        <taxon>Methanobacteriati</taxon>
        <taxon>Methanobacteriota</taxon>
        <taxon>Stenosarchaea group</taxon>
        <taxon>Halobacteria</taxon>
        <taxon>Halobacteriales</taxon>
        <taxon>Natrialbaceae</taxon>
        <taxon>Natronorubrum</taxon>
    </lineage>
</organism>
<dbReference type="GeneID" id="42302362"/>
<dbReference type="OrthoDB" id="221929at2157"/>
<sequence>MTPARERPSDEVAAPTQRIIEAVAAREGVDVTDVEPPAYEPLYSVLDPTALDALFQPSSPNSATVRVVLEYEGYEITVESDGSVELRELSPSADSSDDRSADGVDDPLADGNVD</sequence>
<name>A0A5P9P6D7_9EURY</name>
<keyword evidence="4" id="KW-1185">Reference proteome</keyword>